<reference evidence="2" key="1">
    <citation type="submission" date="2023-03" db="EMBL/GenBank/DDBJ databases">
        <title>Massive genome expansion in bonnet fungi (Mycena s.s.) driven by repeated elements and novel gene families across ecological guilds.</title>
        <authorList>
            <consortium name="Lawrence Berkeley National Laboratory"/>
            <person name="Harder C.B."/>
            <person name="Miyauchi S."/>
            <person name="Viragh M."/>
            <person name="Kuo A."/>
            <person name="Thoen E."/>
            <person name="Andreopoulos B."/>
            <person name="Lu D."/>
            <person name="Skrede I."/>
            <person name="Drula E."/>
            <person name="Henrissat B."/>
            <person name="Morin E."/>
            <person name="Kohler A."/>
            <person name="Barry K."/>
            <person name="LaButti K."/>
            <person name="Morin E."/>
            <person name="Salamov A."/>
            <person name="Lipzen A."/>
            <person name="Mereny Z."/>
            <person name="Hegedus B."/>
            <person name="Baldrian P."/>
            <person name="Stursova M."/>
            <person name="Weitz H."/>
            <person name="Taylor A."/>
            <person name="Grigoriev I.V."/>
            <person name="Nagy L.G."/>
            <person name="Martin F."/>
            <person name="Kauserud H."/>
        </authorList>
    </citation>
    <scope>NUCLEOTIDE SEQUENCE</scope>
    <source>
        <strain evidence="2">CBHHK067</strain>
    </source>
</reference>
<feature type="region of interest" description="Disordered" evidence="1">
    <location>
        <begin position="280"/>
        <end position="303"/>
    </location>
</feature>
<evidence type="ECO:0000256" key="1">
    <source>
        <dbReference type="SAM" id="MobiDB-lite"/>
    </source>
</evidence>
<organism evidence="2 3">
    <name type="scientific">Mycena rosella</name>
    <name type="common">Pink bonnet</name>
    <name type="synonym">Agaricus rosellus</name>
    <dbReference type="NCBI Taxonomy" id="1033263"/>
    <lineage>
        <taxon>Eukaryota</taxon>
        <taxon>Fungi</taxon>
        <taxon>Dikarya</taxon>
        <taxon>Basidiomycota</taxon>
        <taxon>Agaricomycotina</taxon>
        <taxon>Agaricomycetes</taxon>
        <taxon>Agaricomycetidae</taxon>
        <taxon>Agaricales</taxon>
        <taxon>Marasmiineae</taxon>
        <taxon>Mycenaceae</taxon>
        <taxon>Mycena</taxon>
    </lineage>
</organism>
<dbReference type="EMBL" id="JARKIE010000531">
    <property type="protein sequence ID" value="KAJ7629832.1"/>
    <property type="molecule type" value="Genomic_DNA"/>
</dbReference>
<dbReference type="AlphaFoldDB" id="A0AAD7BSZ0"/>
<keyword evidence="3" id="KW-1185">Reference proteome</keyword>
<protein>
    <submittedName>
        <fullName evidence="2">Uncharacterized protein</fullName>
    </submittedName>
</protein>
<sequence length="303" mass="33069">MTRAAHMRVPFHFHWAAEDTIRIGSARDPHITGADILPDRSYGCFGEFRVQRGREATHKSKRVLMFEVRNSVECHALGPLARRIWARSERDRVSASLTGMEDSAKCCQLYFIGRGSNSKEAALDERPDDMNERAAMKAQGLLGLLNASCRSAGHLDTELLNPRGGLCFGFLNSPNIDIVSNRADPDDPPSSTPHSHLDLRAIRHSRRKALAAGKISVASTYLPCSSCDWGTVTIDADARIPARLDEWSLRPRRFADVNRGGGGIGSERSEAAEAFLPLDGHGARAGTEPPGMVIGRAEESGTE</sequence>
<comment type="caution">
    <text evidence="2">The sequence shown here is derived from an EMBL/GenBank/DDBJ whole genome shotgun (WGS) entry which is preliminary data.</text>
</comment>
<dbReference type="Proteomes" id="UP001221757">
    <property type="component" value="Unassembled WGS sequence"/>
</dbReference>
<evidence type="ECO:0000313" key="3">
    <source>
        <dbReference type="Proteomes" id="UP001221757"/>
    </source>
</evidence>
<proteinExistence type="predicted"/>
<accession>A0AAD7BSZ0</accession>
<gene>
    <name evidence="2" type="ORF">B0H17DRAFT_1284259</name>
</gene>
<name>A0AAD7BSZ0_MYCRO</name>
<evidence type="ECO:0000313" key="2">
    <source>
        <dbReference type="EMBL" id="KAJ7629832.1"/>
    </source>
</evidence>